<accession>A0A6F8ZGR7</accession>
<comment type="similarity">
    <text evidence="1">Belongs to the DNA mismatch repair MutS family.</text>
</comment>
<reference evidence="9 10" key="1">
    <citation type="submission" date="2020-02" db="EMBL/GenBank/DDBJ databases">
        <authorList>
            <person name="Hogendoorn C."/>
        </authorList>
    </citation>
    <scope>NUCLEOTIDE SEQUENCE [LARGE SCALE GENOMIC DNA]</scope>
    <source>
        <strain evidence="9">R501</strain>
    </source>
</reference>
<dbReference type="InterPro" id="IPR000432">
    <property type="entry name" value="DNA_mismatch_repair_MutS_C"/>
</dbReference>
<dbReference type="PANTHER" id="PTHR11361:SF34">
    <property type="entry name" value="DNA MISMATCH REPAIR PROTEIN MSH1, MITOCHONDRIAL"/>
    <property type="match status" value="1"/>
</dbReference>
<evidence type="ECO:0000259" key="8">
    <source>
        <dbReference type="PROSITE" id="PS00486"/>
    </source>
</evidence>
<organism evidence="9 10">
    <name type="scientific">Candidatus Hydrogenisulfobacillus filiaventi</name>
    <dbReference type="NCBI Taxonomy" id="2707344"/>
    <lineage>
        <taxon>Bacteria</taxon>
        <taxon>Bacillati</taxon>
        <taxon>Bacillota</taxon>
        <taxon>Clostridia</taxon>
        <taxon>Eubacteriales</taxon>
        <taxon>Clostridiales Family XVII. Incertae Sedis</taxon>
        <taxon>Candidatus Hydrogenisulfobacillus</taxon>
    </lineage>
</organism>
<dbReference type="Proteomes" id="UP000503399">
    <property type="component" value="Chromosome"/>
</dbReference>
<dbReference type="SUPFAM" id="SSF52540">
    <property type="entry name" value="P-loop containing nucleoside triphosphate hydrolases"/>
    <property type="match status" value="1"/>
</dbReference>
<dbReference type="InterPro" id="IPR036187">
    <property type="entry name" value="DNA_mismatch_repair_MutS_sf"/>
</dbReference>
<dbReference type="Gene3D" id="1.10.1420.10">
    <property type="match status" value="2"/>
</dbReference>
<dbReference type="NCBIfam" id="TIGR01070">
    <property type="entry name" value="mutS1"/>
    <property type="match status" value="1"/>
</dbReference>
<dbReference type="AlphaFoldDB" id="A0A6F8ZGR7"/>
<keyword evidence="3" id="KW-0227">DNA damage</keyword>
<evidence type="ECO:0000256" key="5">
    <source>
        <dbReference type="ARBA" id="ARBA00023125"/>
    </source>
</evidence>
<evidence type="ECO:0000256" key="6">
    <source>
        <dbReference type="ARBA" id="ARBA00023204"/>
    </source>
</evidence>
<dbReference type="EMBL" id="LR778114">
    <property type="protein sequence ID" value="CAB1128863.1"/>
    <property type="molecule type" value="Genomic_DNA"/>
</dbReference>
<evidence type="ECO:0000313" key="9">
    <source>
        <dbReference type="EMBL" id="CAB1128863.1"/>
    </source>
</evidence>
<evidence type="ECO:0000256" key="3">
    <source>
        <dbReference type="ARBA" id="ARBA00022763"/>
    </source>
</evidence>
<dbReference type="PIRSF" id="PIRSF037677">
    <property type="entry name" value="DNA_mis_repair_Msh6"/>
    <property type="match status" value="1"/>
</dbReference>
<dbReference type="GO" id="GO:0006298">
    <property type="term" value="P:mismatch repair"/>
    <property type="evidence" value="ECO:0007669"/>
    <property type="project" value="UniProtKB-UniRule"/>
</dbReference>
<keyword evidence="10" id="KW-1185">Reference proteome</keyword>
<feature type="domain" description="DNA mismatch repair proteins mutS family" evidence="8">
    <location>
        <begin position="678"/>
        <end position="694"/>
    </location>
</feature>
<dbReference type="GO" id="GO:0140664">
    <property type="term" value="F:ATP-dependent DNA damage sensor activity"/>
    <property type="evidence" value="ECO:0007669"/>
    <property type="project" value="InterPro"/>
</dbReference>
<dbReference type="InterPro" id="IPR007696">
    <property type="entry name" value="DNA_mismatch_repair_MutS_core"/>
</dbReference>
<evidence type="ECO:0000256" key="4">
    <source>
        <dbReference type="ARBA" id="ARBA00022840"/>
    </source>
</evidence>
<evidence type="ECO:0000256" key="2">
    <source>
        <dbReference type="ARBA" id="ARBA00022741"/>
    </source>
</evidence>
<protein>
    <recommendedName>
        <fullName evidence="7">DNA mismatch repair protein MutS</fullName>
    </recommendedName>
</protein>
<dbReference type="InterPro" id="IPR005748">
    <property type="entry name" value="DNA_mismatch_repair_MutS"/>
</dbReference>
<evidence type="ECO:0000256" key="7">
    <source>
        <dbReference type="NCBIfam" id="TIGR01070"/>
    </source>
</evidence>
<dbReference type="InterPro" id="IPR017261">
    <property type="entry name" value="DNA_mismatch_repair_MutS/MSH"/>
</dbReference>
<dbReference type="SUPFAM" id="SSF53150">
    <property type="entry name" value="DNA repair protein MutS, domain II"/>
    <property type="match status" value="1"/>
</dbReference>
<dbReference type="Pfam" id="PF00488">
    <property type="entry name" value="MutS_V"/>
    <property type="match status" value="1"/>
</dbReference>
<dbReference type="Gene3D" id="3.30.420.110">
    <property type="entry name" value="MutS, connector domain"/>
    <property type="match status" value="1"/>
</dbReference>
<dbReference type="InterPro" id="IPR036678">
    <property type="entry name" value="MutS_con_dom_sf"/>
</dbReference>
<dbReference type="KEGG" id="hfv:R50_1357"/>
<evidence type="ECO:0000313" key="10">
    <source>
        <dbReference type="Proteomes" id="UP000503399"/>
    </source>
</evidence>
<dbReference type="InterPro" id="IPR045076">
    <property type="entry name" value="MutS"/>
</dbReference>
<dbReference type="Gene3D" id="3.40.50.300">
    <property type="entry name" value="P-loop containing nucleotide triphosphate hydrolases"/>
    <property type="match status" value="1"/>
</dbReference>
<proteinExistence type="inferred from homology"/>
<keyword evidence="4" id="KW-0067">ATP-binding</keyword>
<dbReference type="SMART" id="SM00534">
    <property type="entry name" value="MUTSac"/>
    <property type="match status" value="1"/>
</dbReference>
<dbReference type="PROSITE" id="PS00486">
    <property type="entry name" value="DNA_MISMATCH_REPAIR_2"/>
    <property type="match status" value="1"/>
</dbReference>
<dbReference type="PANTHER" id="PTHR11361">
    <property type="entry name" value="DNA MISMATCH REPAIR PROTEIN MUTS FAMILY MEMBER"/>
    <property type="match status" value="1"/>
</dbReference>
<dbReference type="Pfam" id="PF05192">
    <property type="entry name" value="MutS_III"/>
    <property type="match status" value="1"/>
</dbReference>
<dbReference type="SUPFAM" id="SSF48334">
    <property type="entry name" value="DNA repair protein MutS, domain III"/>
    <property type="match status" value="1"/>
</dbReference>
<dbReference type="InterPro" id="IPR007861">
    <property type="entry name" value="DNA_mismatch_repair_MutS_clamp"/>
</dbReference>
<keyword evidence="6" id="KW-0234">DNA repair</keyword>
<dbReference type="InterPro" id="IPR027417">
    <property type="entry name" value="P-loop_NTPase"/>
</dbReference>
<dbReference type="InterPro" id="IPR016151">
    <property type="entry name" value="DNA_mismatch_repair_MutS_N"/>
</dbReference>
<dbReference type="Gene3D" id="3.40.1170.10">
    <property type="entry name" value="DNA repair protein MutS, domain I"/>
    <property type="match status" value="1"/>
</dbReference>
<name>A0A6F8ZGR7_9FIRM</name>
<dbReference type="SUPFAM" id="SSF55271">
    <property type="entry name" value="DNA repair protein MutS, domain I"/>
    <property type="match status" value="1"/>
</dbReference>
<keyword evidence="2" id="KW-0547">Nucleotide-binding</keyword>
<gene>
    <name evidence="9" type="ORF">R50_1357</name>
</gene>
<dbReference type="SMART" id="SM00533">
    <property type="entry name" value="MUTSd"/>
    <property type="match status" value="1"/>
</dbReference>
<dbReference type="Pfam" id="PF05190">
    <property type="entry name" value="MutS_IV"/>
    <property type="match status" value="1"/>
</dbReference>
<dbReference type="Pfam" id="PF01624">
    <property type="entry name" value="MutS_I"/>
    <property type="match status" value="1"/>
</dbReference>
<dbReference type="GO" id="GO:0005524">
    <property type="term" value="F:ATP binding"/>
    <property type="evidence" value="ECO:0007669"/>
    <property type="project" value="UniProtKB-UniRule"/>
</dbReference>
<sequence length="848" mass="92519">MAARGNGEAGRTPMMAQYRALKAEQPDALLFFRLGDFYELFAEDALVAAPLLGVQLTSRDGETPMCGVPHHAWLGYARRLLDAGYRVAVAEQMEDPALARGLVDRRIVRVLSPGTYVPGEEEAAEATALPRLAALWVERLAWGWAVLELGSGQVAVAEWGRERGEGTLLAEWARWRPAEVVANRLPELPLPASPRIVDPDPARAREAIRRLGAESARGLGLEDRPRALKALGLLAAYLARSPQAASGPPLARLTVYDPRQALMLSRRELNALAVFAPAGEPSLYRVLNQARTRMGSRLLERWLAAPLTDPAALAARQARVTAALADPVGRARLRERLGAVGDLELPLARLSTGQGSPRDLAALAPGLQALDGVVEAAAALGWEGPPPAARAAWREAAALLNRLLERPAGDWEEGGILRPGSDPEVDRLREAIERRQAALVELEARERVRLGLKGLKVGYHRTFGYYWEVPRSQARAVPQEWLRRQGLVNAERFTSPELIQLADAIQQGTLELVRREREAAVAVRDGVLERAEALRQAAAWVAEVDAWAAAAEAAARHGWVAVEWDPAAIRVEDLRHPVLETLIPDYVPSDLILEEPVKAAVLTGPNMGGKSTYMRALALNVVLAQAVGMAAARRARLPIFDGVYVRMGAGDDLLRGQSTFMVEMEEVAAILRQAGPRSLVLLDELGRGTSTYDGLAIAWAVLERLAREEGPWTCFATHYHELTALAGLRPVRNLAVEVAETGGGPVFTHRVREGTGDRSYGLEVARQAGLPAAVVARAERLLKDWERQGRPQPPERGGQLTWFEAEPLSTEVLATLARLDLDSLSPREAWEWLADWKRRLSAARTAQG</sequence>
<evidence type="ECO:0000256" key="1">
    <source>
        <dbReference type="ARBA" id="ARBA00006271"/>
    </source>
</evidence>
<keyword evidence="5" id="KW-0238">DNA-binding</keyword>
<dbReference type="GO" id="GO:0030983">
    <property type="term" value="F:mismatched DNA binding"/>
    <property type="evidence" value="ECO:0007669"/>
    <property type="project" value="InterPro"/>
</dbReference>
<dbReference type="NCBIfam" id="NF003810">
    <property type="entry name" value="PRK05399.1"/>
    <property type="match status" value="1"/>
</dbReference>
<dbReference type="InterPro" id="IPR007695">
    <property type="entry name" value="DNA_mismatch_repair_MutS-lik_N"/>
</dbReference>